<dbReference type="EMBL" id="CP060635">
    <property type="protein sequence ID" value="QNM07216.1"/>
    <property type="molecule type" value="Genomic_DNA"/>
</dbReference>
<dbReference type="Proteomes" id="UP000515860">
    <property type="component" value="Chromosome"/>
</dbReference>
<gene>
    <name evidence="1" type="ORF">H9Q79_09640</name>
</gene>
<accession>A0A7G9G8T4</accession>
<reference evidence="1 2" key="1">
    <citation type="submission" date="2020-08" db="EMBL/GenBank/DDBJ databases">
        <authorList>
            <person name="Liu C."/>
            <person name="Sun Q."/>
        </authorList>
    </citation>
    <scope>NUCLEOTIDE SEQUENCE [LARGE SCALE GENOMIC DNA]</scope>
    <source>
        <strain evidence="1 2">NSJ-29</strain>
    </source>
</reference>
<name>A0A7G9G8T4_9FIRM</name>
<dbReference type="InterPro" id="IPR009711">
    <property type="entry name" value="UPF0473"/>
</dbReference>
<dbReference type="RefSeq" id="WP_118647414.1">
    <property type="nucleotide sequence ID" value="NZ_CP060635.1"/>
</dbReference>
<keyword evidence="2" id="KW-1185">Reference proteome</keyword>
<protein>
    <submittedName>
        <fullName evidence="1">DUF1292 domain-containing protein</fullName>
    </submittedName>
</protein>
<evidence type="ECO:0000313" key="2">
    <source>
        <dbReference type="Proteomes" id="UP000515860"/>
    </source>
</evidence>
<evidence type="ECO:0000313" key="1">
    <source>
        <dbReference type="EMBL" id="QNM07216.1"/>
    </source>
</evidence>
<proteinExistence type="predicted"/>
<dbReference type="KEGG" id="whj:H9Q79_09640"/>
<dbReference type="Pfam" id="PF06949">
    <property type="entry name" value="DUF1292"/>
    <property type="match status" value="1"/>
</dbReference>
<organism evidence="1 2">
    <name type="scientific">Wansuia hejianensis</name>
    <dbReference type="NCBI Taxonomy" id="2763667"/>
    <lineage>
        <taxon>Bacteria</taxon>
        <taxon>Bacillati</taxon>
        <taxon>Bacillota</taxon>
        <taxon>Clostridia</taxon>
        <taxon>Lachnospirales</taxon>
        <taxon>Lachnospiraceae</taxon>
        <taxon>Wansuia</taxon>
    </lineage>
</organism>
<dbReference type="AlphaFoldDB" id="A0A7G9G8T4"/>
<sequence length="84" mass="9642">MDDDLMILTDEDGSERQFELLDVIEHRGEEYVVLYPADGGDEEQVHILRVTAEDLDAGEAQYEGIDDPELIEAIYQLFRKRNGL</sequence>